<evidence type="ECO:0000313" key="1">
    <source>
        <dbReference type="EMBL" id="JAH48157.1"/>
    </source>
</evidence>
<dbReference type="AlphaFoldDB" id="A0A0E9T3R7"/>
<reference evidence="1" key="1">
    <citation type="submission" date="2014-11" db="EMBL/GenBank/DDBJ databases">
        <authorList>
            <person name="Amaro Gonzalez C."/>
        </authorList>
    </citation>
    <scope>NUCLEOTIDE SEQUENCE</scope>
</reference>
<organism evidence="1">
    <name type="scientific">Anguilla anguilla</name>
    <name type="common">European freshwater eel</name>
    <name type="synonym">Muraena anguilla</name>
    <dbReference type="NCBI Taxonomy" id="7936"/>
    <lineage>
        <taxon>Eukaryota</taxon>
        <taxon>Metazoa</taxon>
        <taxon>Chordata</taxon>
        <taxon>Craniata</taxon>
        <taxon>Vertebrata</taxon>
        <taxon>Euteleostomi</taxon>
        <taxon>Actinopterygii</taxon>
        <taxon>Neopterygii</taxon>
        <taxon>Teleostei</taxon>
        <taxon>Anguilliformes</taxon>
        <taxon>Anguillidae</taxon>
        <taxon>Anguilla</taxon>
    </lineage>
</organism>
<protein>
    <submittedName>
        <fullName evidence="1">Uncharacterized protein</fullName>
    </submittedName>
</protein>
<name>A0A0E9T3R7_ANGAN</name>
<proteinExistence type="predicted"/>
<dbReference type="EMBL" id="GBXM01060420">
    <property type="protein sequence ID" value="JAH48157.1"/>
    <property type="molecule type" value="Transcribed_RNA"/>
</dbReference>
<sequence>MQLLYITYRNLFTLFVCLFLPRNPLDKSQFVYSLNANCSSYLAM</sequence>
<accession>A0A0E9T3R7</accession>
<reference evidence="1" key="2">
    <citation type="journal article" date="2015" name="Fish Shellfish Immunol.">
        <title>Early steps in the European eel (Anguilla anguilla)-Vibrio vulnificus interaction in the gills: Role of the RtxA13 toxin.</title>
        <authorList>
            <person name="Callol A."/>
            <person name="Pajuelo D."/>
            <person name="Ebbesson L."/>
            <person name="Teles M."/>
            <person name="MacKenzie S."/>
            <person name="Amaro C."/>
        </authorList>
    </citation>
    <scope>NUCLEOTIDE SEQUENCE</scope>
</reference>